<evidence type="ECO:0000256" key="5">
    <source>
        <dbReference type="SAM" id="MobiDB-lite"/>
    </source>
</evidence>
<proteinExistence type="predicted"/>
<reference evidence="6" key="2">
    <citation type="submission" date="2020-09" db="EMBL/GenBank/DDBJ databases">
        <authorList>
            <person name="Sun Q."/>
            <person name="Ohkuma M."/>
        </authorList>
    </citation>
    <scope>NUCLEOTIDE SEQUENCE</scope>
    <source>
        <strain evidence="6">JCM 4059</strain>
    </source>
</reference>
<name>A0A919B7J6_9ACTN</name>
<evidence type="ECO:0000256" key="2">
    <source>
        <dbReference type="ARBA" id="ARBA00023034"/>
    </source>
</evidence>
<dbReference type="Pfam" id="PF05719">
    <property type="entry name" value="GPP34"/>
    <property type="match status" value="1"/>
</dbReference>
<evidence type="ECO:0008006" key="8">
    <source>
        <dbReference type="Google" id="ProtNLM"/>
    </source>
</evidence>
<dbReference type="RefSeq" id="WP_190132411.1">
    <property type="nucleotide sequence ID" value="NZ_BNBD01000015.1"/>
</dbReference>
<gene>
    <name evidence="6" type="ORF">GCM10010218_54870</name>
</gene>
<evidence type="ECO:0000256" key="4">
    <source>
        <dbReference type="ARBA" id="ARBA00023136"/>
    </source>
</evidence>
<evidence type="ECO:0000313" key="7">
    <source>
        <dbReference type="Proteomes" id="UP000638313"/>
    </source>
</evidence>
<dbReference type="AlphaFoldDB" id="A0A919B7J6"/>
<evidence type="ECO:0000256" key="3">
    <source>
        <dbReference type="ARBA" id="ARBA00023121"/>
    </source>
</evidence>
<sequence length="208" mass="22342">MTTTPRDLMITALDMTPGRPTGQGELSLGLAGAELIDLLAAGALTLDGDRIVPAPPGPAPADRLLARAAQELARGTPHEPVADWLWRRGRGLAPAYLAALEEDGQLTREHHRWLPRHDDRPVLTDSPGRRQAQQRREANEPVLTALATAVGLHATDPTAPTPATDDDAVDTVLAAVDDAVTELAAERQRRSIERAAFDNIWRGSETAD</sequence>
<dbReference type="GO" id="GO:0012505">
    <property type="term" value="C:endomembrane system"/>
    <property type="evidence" value="ECO:0007669"/>
    <property type="project" value="UniProtKB-ARBA"/>
</dbReference>
<reference evidence="6" key="1">
    <citation type="journal article" date="2014" name="Int. J. Syst. Evol. Microbiol.">
        <title>Complete genome sequence of Corynebacterium casei LMG S-19264T (=DSM 44701T), isolated from a smear-ripened cheese.</title>
        <authorList>
            <consortium name="US DOE Joint Genome Institute (JGI-PGF)"/>
            <person name="Walter F."/>
            <person name="Albersmeier A."/>
            <person name="Kalinowski J."/>
            <person name="Ruckert C."/>
        </authorList>
    </citation>
    <scope>NUCLEOTIDE SEQUENCE</scope>
    <source>
        <strain evidence="6">JCM 4059</strain>
    </source>
</reference>
<keyword evidence="3" id="KW-0446">Lipid-binding</keyword>
<dbReference type="Gene3D" id="1.10.3630.10">
    <property type="entry name" value="yeast vps74-n-term truncation variant domain like"/>
    <property type="match status" value="1"/>
</dbReference>
<comment type="subcellular location">
    <subcellularLocation>
        <location evidence="1">Golgi apparatus membrane</location>
        <topology evidence="1">Peripheral membrane protein</topology>
        <orientation evidence="1">Cytoplasmic side</orientation>
    </subcellularLocation>
</comment>
<keyword evidence="4" id="KW-0472">Membrane</keyword>
<dbReference type="InterPro" id="IPR008628">
    <property type="entry name" value="GPP34-like"/>
</dbReference>
<organism evidence="6 7">
    <name type="scientific">Streptomyces mashuensis</name>
    <dbReference type="NCBI Taxonomy" id="33904"/>
    <lineage>
        <taxon>Bacteria</taxon>
        <taxon>Bacillati</taxon>
        <taxon>Actinomycetota</taxon>
        <taxon>Actinomycetes</taxon>
        <taxon>Kitasatosporales</taxon>
        <taxon>Streptomycetaceae</taxon>
        <taxon>Streptomyces</taxon>
    </lineage>
</organism>
<dbReference type="GO" id="GO:0005737">
    <property type="term" value="C:cytoplasm"/>
    <property type="evidence" value="ECO:0007669"/>
    <property type="project" value="UniProtKB-ARBA"/>
</dbReference>
<protein>
    <recommendedName>
        <fullName evidence="8">GPP34 family phosphoprotein</fullName>
    </recommendedName>
</protein>
<evidence type="ECO:0000256" key="1">
    <source>
        <dbReference type="ARBA" id="ARBA00004255"/>
    </source>
</evidence>
<accession>A0A919B7J6</accession>
<keyword evidence="2" id="KW-0333">Golgi apparatus</keyword>
<dbReference type="EMBL" id="BNBD01000015">
    <property type="protein sequence ID" value="GHF66351.1"/>
    <property type="molecule type" value="Genomic_DNA"/>
</dbReference>
<dbReference type="GO" id="GO:0070273">
    <property type="term" value="F:phosphatidylinositol-4-phosphate binding"/>
    <property type="evidence" value="ECO:0007669"/>
    <property type="project" value="InterPro"/>
</dbReference>
<keyword evidence="7" id="KW-1185">Reference proteome</keyword>
<dbReference type="InterPro" id="IPR038261">
    <property type="entry name" value="GPP34-like_sf"/>
</dbReference>
<evidence type="ECO:0000313" key="6">
    <source>
        <dbReference type="EMBL" id="GHF66351.1"/>
    </source>
</evidence>
<comment type="caution">
    <text evidence="6">The sequence shown here is derived from an EMBL/GenBank/DDBJ whole genome shotgun (WGS) entry which is preliminary data.</text>
</comment>
<dbReference type="Proteomes" id="UP000638313">
    <property type="component" value="Unassembled WGS sequence"/>
</dbReference>
<feature type="region of interest" description="Disordered" evidence="5">
    <location>
        <begin position="109"/>
        <end position="139"/>
    </location>
</feature>